<dbReference type="AlphaFoldDB" id="A0A2K4ZK10"/>
<evidence type="ECO:0000313" key="1">
    <source>
        <dbReference type="EMBL" id="SOY30824.1"/>
    </source>
</evidence>
<sequence length="372" mass="44091">MQKIILPVTQSPVKGFSHQAALLSILLAHRECQDWVCNNYIQLFSLKNLVGIRSGTLDFYYMDYNDFRSYEYAANPWLRYFLTPLSILNMNNLKDLFTEQLEKQFYINIEIDEYYIHSYDSYEKQHMSHWIYIYGYDQTIDAFLCMDNYRDLKFYSDAISAEELITSIRENYNAFLKRTEFDTRMTAEEEIGPSISMFQVLPYLADPENKEPLSVNIGRIISLLKNYLQMDSGNLPYNNSEYYVYGTEVYHSLHNYLEFILREGRPIDIRAFYSLMDHKSLMVWRMEYLCNDRYIKADQISAFNDIIADYRNSVMDKMRIQIALLIKYNITGERKNLHKVLGGLEGVKEKEIQILMRFVALLEQSLFQGANF</sequence>
<dbReference type="OrthoDB" id="2624539at2"/>
<dbReference type="Proteomes" id="UP000236311">
    <property type="component" value="Unassembled WGS sequence"/>
</dbReference>
<evidence type="ECO:0000313" key="2">
    <source>
        <dbReference type="Proteomes" id="UP000236311"/>
    </source>
</evidence>
<gene>
    <name evidence="1" type="ORF">AMURIS_03555</name>
</gene>
<proteinExistence type="predicted"/>
<dbReference type="EMBL" id="OFSM01000019">
    <property type="protein sequence ID" value="SOY30824.1"/>
    <property type="molecule type" value="Genomic_DNA"/>
</dbReference>
<protein>
    <recommendedName>
        <fullName evidence="3">Butirosin biosynthesis protein H N-terminal domain-containing protein</fullName>
    </recommendedName>
</protein>
<accession>A0A2K4ZK10</accession>
<keyword evidence="2" id="KW-1185">Reference proteome</keyword>
<reference evidence="1 2" key="1">
    <citation type="submission" date="2018-01" db="EMBL/GenBank/DDBJ databases">
        <authorList>
            <person name="Gaut B.S."/>
            <person name="Morton B.R."/>
            <person name="Clegg M.T."/>
            <person name="Duvall M.R."/>
        </authorList>
    </citation>
    <scope>NUCLEOTIDE SEQUENCE [LARGE SCALE GENOMIC DNA]</scope>
    <source>
        <strain evidence="1">GP69</strain>
    </source>
</reference>
<evidence type="ECO:0008006" key="3">
    <source>
        <dbReference type="Google" id="ProtNLM"/>
    </source>
</evidence>
<organism evidence="1 2">
    <name type="scientific">Acetatifactor muris</name>
    <dbReference type="NCBI Taxonomy" id="879566"/>
    <lineage>
        <taxon>Bacteria</taxon>
        <taxon>Bacillati</taxon>
        <taxon>Bacillota</taxon>
        <taxon>Clostridia</taxon>
        <taxon>Lachnospirales</taxon>
        <taxon>Lachnospiraceae</taxon>
        <taxon>Acetatifactor</taxon>
    </lineage>
</organism>
<name>A0A2K4ZK10_9FIRM</name>
<dbReference type="RefSeq" id="WP_103240834.1">
    <property type="nucleotide sequence ID" value="NZ_JANJZD010000019.1"/>
</dbReference>